<dbReference type="eggNOG" id="COG3981">
    <property type="taxonomic scope" value="Bacteria"/>
</dbReference>
<dbReference type="PANTHER" id="PTHR39173:SF1">
    <property type="entry name" value="ACETYLTRANSFERASE"/>
    <property type="match status" value="1"/>
</dbReference>
<feature type="domain" description="N-acetyltransferase" evidence="1">
    <location>
        <begin position="12"/>
        <end position="172"/>
    </location>
</feature>
<keyword evidence="3" id="KW-1185">Reference proteome</keyword>
<dbReference type="InterPro" id="IPR016181">
    <property type="entry name" value="Acyl_CoA_acyltransferase"/>
</dbReference>
<dbReference type="PROSITE" id="PS51186">
    <property type="entry name" value="GNAT"/>
    <property type="match status" value="1"/>
</dbReference>
<dbReference type="Pfam" id="PF13302">
    <property type="entry name" value="Acetyltransf_3"/>
    <property type="match status" value="1"/>
</dbReference>
<dbReference type="PANTHER" id="PTHR39173">
    <property type="entry name" value="ACETYLTRANSFERASE"/>
    <property type="match status" value="1"/>
</dbReference>
<evidence type="ECO:0000313" key="3">
    <source>
        <dbReference type="Proteomes" id="UP000004371"/>
    </source>
</evidence>
<dbReference type="OrthoDB" id="9797989at2"/>
<dbReference type="Proteomes" id="UP000004371">
    <property type="component" value="Unassembled WGS sequence"/>
</dbReference>
<dbReference type="RefSeq" id="WP_006877584.1">
    <property type="nucleotide sequence ID" value="NZ_AEVS01000008.1"/>
</dbReference>
<organism evidence="2 3">
    <name type="scientific">Vibrio brasiliensis LMG 20546</name>
    <dbReference type="NCBI Taxonomy" id="945543"/>
    <lineage>
        <taxon>Bacteria</taxon>
        <taxon>Pseudomonadati</taxon>
        <taxon>Pseudomonadota</taxon>
        <taxon>Gammaproteobacteria</taxon>
        <taxon>Vibrionales</taxon>
        <taxon>Vibrionaceae</taxon>
        <taxon>Vibrio</taxon>
        <taxon>Vibrio oreintalis group</taxon>
    </lineage>
</organism>
<comment type="caution">
    <text evidence="2">The sequence shown here is derived from an EMBL/GenBank/DDBJ whole genome shotgun (WGS) entry which is preliminary data.</text>
</comment>
<evidence type="ECO:0000313" key="2">
    <source>
        <dbReference type="EMBL" id="EGA67484.1"/>
    </source>
</evidence>
<reference evidence="2 3" key="1">
    <citation type="journal article" date="2012" name="Int. J. Syst. Evol. Microbiol.">
        <title>Vibrio caribbeanicus sp. nov., isolated from the marine sponge Scleritoderma cyanea.</title>
        <authorList>
            <person name="Hoffmann M."/>
            <person name="Monday S.R."/>
            <person name="Allard M.W."/>
            <person name="Strain E.A."/>
            <person name="Whittaker P."/>
            <person name="Naum M."/>
            <person name="McCarthy P.J."/>
            <person name="Lopez J.V."/>
            <person name="Fischer M."/>
            <person name="Brown E.W."/>
        </authorList>
    </citation>
    <scope>NUCLEOTIDE SEQUENCE [LARGE SCALE GENOMIC DNA]</scope>
    <source>
        <strain evidence="2 3">LMG 20546</strain>
    </source>
</reference>
<dbReference type="AlphaFoldDB" id="E8LP22"/>
<dbReference type="STRING" id="945543.VIBR0546_12637"/>
<protein>
    <recommendedName>
        <fullName evidence="1">N-acetyltransferase domain-containing protein</fullName>
    </recommendedName>
</protein>
<sequence>MELISPSVDLQSEFSAFYQDLAEKDPSNADYYSQGISDFALYVQRLNQEAQGINLRDGYVPCSHYWLVDNQRNILGVIRIRHNINNEFLTLEAGHIGYDIAPSFRGLGYGKNMLKLALLKAKALGITKALITADEDNFASRKVIEANGGQFENIVMGKVFPNPLARYWVDCD</sequence>
<dbReference type="Gene3D" id="3.40.630.30">
    <property type="match status" value="1"/>
</dbReference>
<dbReference type="SUPFAM" id="SSF55729">
    <property type="entry name" value="Acyl-CoA N-acyltransferases (Nat)"/>
    <property type="match status" value="1"/>
</dbReference>
<dbReference type="InterPro" id="IPR000182">
    <property type="entry name" value="GNAT_dom"/>
</dbReference>
<proteinExistence type="predicted"/>
<gene>
    <name evidence="2" type="ORF">VIBR0546_12637</name>
</gene>
<name>E8LP22_9VIBR</name>
<accession>E8LP22</accession>
<dbReference type="GO" id="GO:0016747">
    <property type="term" value="F:acyltransferase activity, transferring groups other than amino-acyl groups"/>
    <property type="evidence" value="ECO:0007669"/>
    <property type="project" value="InterPro"/>
</dbReference>
<dbReference type="EMBL" id="AEVS01000008">
    <property type="protein sequence ID" value="EGA67484.1"/>
    <property type="molecule type" value="Genomic_DNA"/>
</dbReference>
<evidence type="ECO:0000259" key="1">
    <source>
        <dbReference type="PROSITE" id="PS51186"/>
    </source>
</evidence>